<comment type="caution">
    <text evidence="1">The sequence shown here is derived from an EMBL/GenBank/DDBJ whole genome shotgun (WGS) entry which is preliminary data.</text>
</comment>
<keyword evidence="2" id="KW-1185">Reference proteome</keyword>
<sequence>MRLINHINAPQTKAFAKHCFEEKSSEQLRAAAKEKPDESVLSDCGITEGQYEEAVAAALAELEA</sequence>
<dbReference type="RefSeq" id="WP_102627925.1">
    <property type="nucleotide sequence ID" value="NZ_PDOH01000028.1"/>
</dbReference>
<reference evidence="1 2" key="1">
    <citation type="submission" date="2018-01" db="EMBL/GenBank/DDBJ databases">
        <title>Halomonas endophytica sp. nov., isolated from storage liquid in the stems of Populus euphratica.</title>
        <authorList>
            <person name="Chen C."/>
        </authorList>
    </citation>
    <scope>NUCLEOTIDE SEQUENCE [LARGE SCALE GENOMIC DNA]</scope>
    <source>
        <strain evidence="1 2">DSM 26881</strain>
    </source>
</reference>
<evidence type="ECO:0000313" key="1">
    <source>
        <dbReference type="EMBL" id="PMR69509.1"/>
    </source>
</evidence>
<proteinExistence type="predicted"/>
<protein>
    <submittedName>
        <fullName evidence="1">Uncharacterized protein</fullName>
    </submittedName>
</protein>
<dbReference type="Proteomes" id="UP000235346">
    <property type="component" value="Unassembled WGS sequence"/>
</dbReference>
<dbReference type="OrthoDB" id="6168991at2"/>
<dbReference type="EMBL" id="PNRE01000047">
    <property type="protein sequence ID" value="PMR69509.1"/>
    <property type="molecule type" value="Genomic_DNA"/>
</dbReference>
<name>A0A2N7TMU2_9GAMM</name>
<organism evidence="1 2">
    <name type="scientific">Halomonas heilongjiangensis</name>
    <dbReference type="NCBI Taxonomy" id="1387883"/>
    <lineage>
        <taxon>Bacteria</taxon>
        <taxon>Pseudomonadati</taxon>
        <taxon>Pseudomonadota</taxon>
        <taxon>Gammaproteobacteria</taxon>
        <taxon>Oceanospirillales</taxon>
        <taxon>Halomonadaceae</taxon>
        <taxon>Halomonas</taxon>
    </lineage>
</organism>
<dbReference type="AlphaFoldDB" id="A0A2N7TMU2"/>
<gene>
    <name evidence="1" type="ORF">C1H66_10920</name>
</gene>
<evidence type="ECO:0000313" key="2">
    <source>
        <dbReference type="Proteomes" id="UP000235346"/>
    </source>
</evidence>
<accession>A0A2N7TMU2</accession>